<keyword evidence="1" id="KW-1133">Transmembrane helix</keyword>
<dbReference type="EMBL" id="JAMGBE010000002">
    <property type="protein sequence ID" value="MCL6729946.1"/>
    <property type="molecule type" value="Genomic_DNA"/>
</dbReference>
<evidence type="ECO:0000313" key="3">
    <source>
        <dbReference type="Proteomes" id="UP001165342"/>
    </source>
</evidence>
<dbReference type="RefSeq" id="WP_249831411.1">
    <property type="nucleotide sequence ID" value="NZ_JAMGBE010000002.1"/>
</dbReference>
<reference evidence="2" key="1">
    <citation type="submission" date="2022-05" db="EMBL/GenBank/DDBJ databases">
        <authorList>
            <person name="Jo J.-H."/>
            <person name="Im W.-T."/>
        </authorList>
    </citation>
    <scope>NUCLEOTIDE SEQUENCE</scope>
    <source>
        <strain evidence="2">SE220</strain>
    </source>
</reference>
<comment type="caution">
    <text evidence="2">The sequence shown here is derived from an EMBL/GenBank/DDBJ whole genome shotgun (WGS) entry which is preliminary data.</text>
</comment>
<keyword evidence="1" id="KW-0472">Membrane</keyword>
<sequence length="169" mass="18752">MSSDTTSAPLFRSAARLRWAVFAAMALMLLFYLSARLGGQLGPVRVEAQEHGPPAWARPIGDVRILLLMIALFQLTQMLGRIASGEMFSSTVIGKFRSFAFWLLLMALFSLTAPIVAELLGQPATGELRLAVRIDFREVLTVGVTLVLFLLARLLERARALDEEMREFV</sequence>
<gene>
    <name evidence="2" type="ORF">LZ538_07730</name>
</gene>
<organism evidence="2 3">
    <name type="scientific">Sphingomonas hankyongi</name>
    <dbReference type="NCBI Taxonomy" id="2908209"/>
    <lineage>
        <taxon>Bacteria</taxon>
        <taxon>Pseudomonadati</taxon>
        <taxon>Pseudomonadota</taxon>
        <taxon>Alphaproteobacteria</taxon>
        <taxon>Sphingomonadales</taxon>
        <taxon>Sphingomonadaceae</taxon>
        <taxon>Sphingomonas</taxon>
    </lineage>
</organism>
<evidence type="ECO:0000313" key="2">
    <source>
        <dbReference type="EMBL" id="MCL6729946.1"/>
    </source>
</evidence>
<dbReference type="Proteomes" id="UP001165342">
    <property type="component" value="Unassembled WGS sequence"/>
</dbReference>
<accession>A0ABT0S298</accession>
<feature type="transmembrane region" description="Helical" evidence="1">
    <location>
        <begin position="17"/>
        <end position="35"/>
    </location>
</feature>
<keyword evidence="1" id="KW-0812">Transmembrane</keyword>
<name>A0ABT0S298_9SPHN</name>
<protein>
    <recommendedName>
        <fullName evidence="4">DUF2975 domain-containing protein</fullName>
    </recommendedName>
</protein>
<feature type="transmembrane region" description="Helical" evidence="1">
    <location>
        <begin position="136"/>
        <end position="155"/>
    </location>
</feature>
<proteinExistence type="predicted"/>
<feature type="transmembrane region" description="Helical" evidence="1">
    <location>
        <begin position="96"/>
        <end position="116"/>
    </location>
</feature>
<keyword evidence="3" id="KW-1185">Reference proteome</keyword>
<evidence type="ECO:0000256" key="1">
    <source>
        <dbReference type="SAM" id="Phobius"/>
    </source>
</evidence>
<evidence type="ECO:0008006" key="4">
    <source>
        <dbReference type="Google" id="ProtNLM"/>
    </source>
</evidence>